<dbReference type="InterPro" id="IPR005925">
    <property type="entry name" value="Agmatinase-rel"/>
</dbReference>
<dbReference type="InterPro" id="IPR006035">
    <property type="entry name" value="Ureohydrolase"/>
</dbReference>
<dbReference type="GO" id="GO:0008783">
    <property type="term" value="F:agmatinase activity"/>
    <property type="evidence" value="ECO:0007669"/>
    <property type="project" value="TreeGrafter"/>
</dbReference>
<dbReference type="Gene3D" id="3.40.800.10">
    <property type="entry name" value="Ureohydrolase domain"/>
    <property type="match status" value="1"/>
</dbReference>
<evidence type="ECO:0000256" key="1">
    <source>
        <dbReference type="ARBA" id="ARBA00009227"/>
    </source>
</evidence>
<dbReference type="SUPFAM" id="SSF52768">
    <property type="entry name" value="Arginase/deacetylase"/>
    <property type="match status" value="1"/>
</dbReference>
<comment type="cofactor">
    <cofactor evidence="4">
        <name>Mn(2+)</name>
        <dbReference type="ChEBI" id="CHEBI:29035"/>
    </cofactor>
    <text evidence="4">Binds 2 manganese ions per subunit.</text>
</comment>
<sequence length="268" mass="29110">MFPGAVAERESADYVIVGAPLDVSTTFQPGTRFGPDRLRQFARTFDDYDPHADSHFSSLDVHDHGDVHAWDDAAEYLDYLEGVVTDVEWDDAVPLLLGGEHTITIAAVRALDPDVFVCLDAHLDLREAYDGNELSHSTVAQHALDVADEAIILGARTGSEAEWERAGEEDVTVVPPEDVAGWTPPKSLAREDVYLSVDIDAADPAYAPGTGTLEPFGLTSREMREVVRAVAPHSVGFDVVEVNDRDDGQAATLGAKLLREFVFAHATQ</sequence>
<evidence type="ECO:0000313" key="6">
    <source>
        <dbReference type="EMBL" id="QSG03541.1"/>
    </source>
</evidence>
<dbReference type="GeneID" id="70685723"/>
<evidence type="ECO:0000256" key="3">
    <source>
        <dbReference type="ARBA" id="ARBA00022801"/>
    </source>
</evidence>
<dbReference type="EMBL" id="CP064786">
    <property type="protein sequence ID" value="QSG03541.1"/>
    <property type="molecule type" value="Genomic_DNA"/>
</dbReference>
<dbReference type="PROSITE" id="PS51409">
    <property type="entry name" value="ARGINASE_2"/>
    <property type="match status" value="1"/>
</dbReference>
<dbReference type="InterPro" id="IPR023696">
    <property type="entry name" value="Ureohydrolase_dom_sf"/>
</dbReference>
<dbReference type="PANTHER" id="PTHR11358">
    <property type="entry name" value="ARGINASE/AGMATINASE"/>
    <property type="match status" value="1"/>
</dbReference>
<feature type="binding site" evidence="4">
    <location>
        <position position="200"/>
    </location>
    <ligand>
        <name>Mn(2+)</name>
        <dbReference type="ChEBI" id="CHEBI:29035"/>
        <label>1</label>
    </ligand>
</feature>
<dbReference type="Proteomes" id="UP000663586">
    <property type="component" value="Chromosome"/>
</dbReference>
<dbReference type="KEGG" id="hara:AArcS_2345"/>
<dbReference type="GO" id="GO:0046872">
    <property type="term" value="F:metal ion binding"/>
    <property type="evidence" value="ECO:0007669"/>
    <property type="project" value="UniProtKB-KW"/>
</dbReference>
<dbReference type="PANTHER" id="PTHR11358:SF26">
    <property type="entry name" value="GUANIDINO ACID HYDROLASE, MITOCHONDRIAL"/>
    <property type="match status" value="1"/>
</dbReference>
<comment type="similarity">
    <text evidence="1">Belongs to the arginase family. Agmatinase subfamily.</text>
</comment>
<dbReference type="RefSeq" id="WP_238477592.1">
    <property type="nucleotide sequence ID" value="NZ_CP064786.1"/>
</dbReference>
<evidence type="ECO:0000313" key="7">
    <source>
        <dbReference type="Proteomes" id="UP000663586"/>
    </source>
</evidence>
<protein>
    <submittedName>
        <fullName evidence="6">Arginase family enzyme</fullName>
    </submittedName>
</protein>
<evidence type="ECO:0000256" key="2">
    <source>
        <dbReference type="ARBA" id="ARBA00022723"/>
    </source>
</evidence>
<dbReference type="GO" id="GO:0033389">
    <property type="term" value="P:putrescine biosynthetic process from arginine, via agmatine"/>
    <property type="evidence" value="ECO:0007669"/>
    <property type="project" value="TreeGrafter"/>
</dbReference>
<gene>
    <name evidence="6" type="primary">speB5</name>
    <name evidence="6" type="ORF">AArcS_2345</name>
</gene>
<dbReference type="Pfam" id="PF00491">
    <property type="entry name" value="Arginase"/>
    <property type="match status" value="1"/>
</dbReference>
<feature type="binding site" evidence="4">
    <location>
        <position position="124"/>
    </location>
    <ligand>
        <name>Mn(2+)</name>
        <dbReference type="ChEBI" id="CHEBI:29035"/>
        <label>2</label>
    </ligand>
</feature>
<dbReference type="CDD" id="cd11593">
    <property type="entry name" value="Agmatinase-like_2"/>
    <property type="match status" value="1"/>
</dbReference>
<feature type="binding site" evidence="4">
    <location>
        <position position="198"/>
    </location>
    <ligand>
        <name>Mn(2+)</name>
        <dbReference type="ChEBI" id="CHEBI:29035"/>
        <label>1</label>
    </ligand>
</feature>
<keyword evidence="7" id="KW-1185">Reference proteome</keyword>
<dbReference type="AlphaFoldDB" id="A0A897MTC2"/>
<dbReference type="NCBIfam" id="TIGR01230">
    <property type="entry name" value="agmatinase"/>
    <property type="match status" value="1"/>
</dbReference>
<accession>A0A897MTC2</accession>
<organism evidence="6 7">
    <name type="scientific">Natranaeroarchaeum sulfidigenes</name>
    <dbReference type="NCBI Taxonomy" id="2784880"/>
    <lineage>
        <taxon>Archaea</taxon>
        <taxon>Methanobacteriati</taxon>
        <taxon>Methanobacteriota</taxon>
        <taxon>Stenosarchaea group</taxon>
        <taxon>Halobacteria</taxon>
        <taxon>Halobacteriales</taxon>
        <taxon>Natronoarchaeaceae</taxon>
        <taxon>Natranaeroarchaeum</taxon>
    </lineage>
</organism>
<evidence type="ECO:0000256" key="5">
    <source>
        <dbReference type="RuleBase" id="RU003684"/>
    </source>
</evidence>
<proteinExistence type="inferred from homology"/>
<feature type="binding site" evidence="4">
    <location>
        <position position="101"/>
    </location>
    <ligand>
        <name>Mn(2+)</name>
        <dbReference type="ChEBI" id="CHEBI:29035"/>
        <label>1</label>
    </ligand>
</feature>
<reference evidence="6" key="1">
    <citation type="submission" date="2020-11" db="EMBL/GenBank/DDBJ databases">
        <title>Carbohydrate-dependent, anaerobic sulfur respiration: A novel catabolism in halophilic archaea.</title>
        <authorList>
            <person name="Sorokin D.Y."/>
            <person name="Messina E."/>
            <person name="Smedile F."/>
            <person name="La Cono V."/>
            <person name="Hallsworth J.E."/>
            <person name="Yakimov M.M."/>
        </authorList>
    </citation>
    <scope>NUCLEOTIDE SEQUENCE</scope>
    <source>
        <strain evidence="6">AArc-S</strain>
    </source>
</reference>
<feature type="binding site" evidence="4">
    <location>
        <position position="122"/>
    </location>
    <ligand>
        <name>Mn(2+)</name>
        <dbReference type="ChEBI" id="CHEBI:29035"/>
        <label>1</label>
    </ligand>
</feature>
<dbReference type="InterPro" id="IPR020855">
    <property type="entry name" value="Ureohydrolase_Mn_BS"/>
</dbReference>
<feature type="binding site" evidence="4">
    <location>
        <position position="120"/>
    </location>
    <ligand>
        <name>Mn(2+)</name>
        <dbReference type="ChEBI" id="CHEBI:29035"/>
        <label>1</label>
    </ligand>
</feature>
<dbReference type="PROSITE" id="PS01053">
    <property type="entry name" value="ARGINASE_1"/>
    <property type="match status" value="1"/>
</dbReference>
<dbReference type="PIRSF" id="PIRSF036979">
    <property type="entry name" value="Arginase"/>
    <property type="match status" value="1"/>
</dbReference>
<keyword evidence="2 4" id="KW-0479">Metal-binding</keyword>
<evidence type="ECO:0000256" key="4">
    <source>
        <dbReference type="PIRSR" id="PIRSR036979-1"/>
    </source>
</evidence>
<keyword evidence="3 5" id="KW-0378">Hydrolase</keyword>
<name>A0A897MTC2_9EURY</name>
<keyword evidence="4" id="KW-0464">Manganese</keyword>